<dbReference type="InterPro" id="IPR011009">
    <property type="entry name" value="Kinase-like_dom_sf"/>
</dbReference>
<reference evidence="2" key="1">
    <citation type="submission" date="2019-02" db="EMBL/GenBank/DDBJ databases">
        <authorList>
            <person name="Li S.-H."/>
        </authorList>
    </citation>
    <scope>NUCLEOTIDE SEQUENCE</scope>
    <source>
        <strain evidence="2">IMCC11814</strain>
    </source>
</reference>
<evidence type="ECO:0000259" key="1">
    <source>
        <dbReference type="SMART" id="SM00587"/>
    </source>
</evidence>
<dbReference type="InterPro" id="IPR015897">
    <property type="entry name" value="CHK_kinase-like"/>
</dbReference>
<keyword evidence="3" id="KW-1185">Reference proteome</keyword>
<proteinExistence type="predicted"/>
<dbReference type="SMART" id="SM00587">
    <property type="entry name" value="CHK"/>
    <property type="match status" value="1"/>
</dbReference>
<dbReference type="InterPro" id="IPR004119">
    <property type="entry name" value="EcKL"/>
</dbReference>
<organism evidence="2 3">
    <name type="scientific">Candidatus Marimicrobium litorale</name>
    <dbReference type="NCBI Taxonomy" id="2518991"/>
    <lineage>
        <taxon>Bacteria</taxon>
        <taxon>Pseudomonadati</taxon>
        <taxon>Pseudomonadota</taxon>
        <taxon>Gammaproteobacteria</taxon>
        <taxon>Cellvibrionales</taxon>
        <taxon>Halieaceae</taxon>
        <taxon>Marimicrobium</taxon>
    </lineage>
</organism>
<evidence type="ECO:0000313" key="2">
    <source>
        <dbReference type="EMBL" id="MCX2977197.1"/>
    </source>
</evidence>
<comment type="caution">
    <text evidence="2">The sequence shown here is derived from an EMBL/GenBank/DDBJ whole genome shotgun (WGS) entry which is preliminary data.</text>
</comment>
<dbReference type="SUPFAM" id="SSF56112">
    <property type="entry name" value="Protein kinase-like (PK-like)"/>
    <property type="match status" value="1"/>
</dbReference>
<accession>A0ABT3T4K5</accession>
<gene>
    <name evidence="2" type="ORF">EYC82_07500</name>
</gene>
<protein>
    <recommendedName>
        <fullName evidence="1">CHK kinase-like domain-containing protein</fullName>
    </recommendedName>
</protein>
<dbReference type="Proteomes" id="UP001143304">
    <property type="component" value="Unassembled WGS sequence"/>
</dbReference>
<name>A0ABT3T4K5_9GAMM</name>
<dbReference type="Pfam" id="PF02958">
    <property type="entry name" value="EcKL"/>
    <property type="match status" value="1"/>
</dbReference>
<sequence length="399" mass="44712">MQNMKMGAIAGNTGLRLLGDALGDITGHSMPFRAEQVEQPAVLTRMVNEGALPVLGQPVAITGIHRQAIPAVSSNCQNLVLTIEQSGQAPLPDSVFVKLPMESLLTRWFMNVISSWRLESHFFRHVASGLPLRTPVTFATAWQGSRFFLLQENLRADPDVTLFTNLDMIRGPTLEQARHCLDAFARLHAFHYGMKPDQQLRILPLDYHPFLSPTMGVVSRNLNRLALQPCMKKRPGEIPAELAAAYRLTLTNWDALLTHWFSGPLSLLHGDSHLGNFFATGEKMGMLDWQAAHWGKGMRDVLYFLVDALPAEVLAAHEAELVQYYVESRARYGEPIDSGQAWQDYRSFSFHALMTIVVSIGFGALNEEQDALMLEILRRAVAASERLDYAGWLHDFLHR</sequence>
<evidence type="ECO:0000313" key="3">
    <source>
        <dbReference type="Proteomes" id="UP001143304"/>
    </source>
</evidence>
<dbReference type="Gene3D" id="3.90.1200.10">
    <property type="match status" value="1"/>
</dbReference>
<dbReference type="EMBL" id="SHNO01000001">
    <property type="protein sequence ID" value="MCX2977197.1"/>
    <property type="molecule type" value="Genomic_DNA"/>
</dbReference>
<feature type="domain" description="CHK kinase-like" evidence="1">
    <location>
        <begin position="149"/>
        <end position="335"/>
    </location>
</feature>